<evidence type="ECO:0000256" key="2">
    <source>
        <dbReference type="ARBA" id="ARBA00010621"/>
    </source>
</evidence>
<dbReference type="InterPro" id="IPR003824">
    <property type="entry name" value="UppP"/>
</dbReference>
<keyword evidence="10 14" id="KW-0046">Antibiotic resistance</keyword>
<dbReference type="GO" id="GO:0008360">
    <property type="term" value="P:regulation of cell shape"/>
    <property type="evidence" value="ECO:0007669"/>
    <property type="project" value="UniProtKB-KW"/>
</dbReference>
<evidence type="ECO:0000256" key="6">
    <source>
        <dbReference type="ARBA" id="ARBA00022692"/>
    </source>
</evidence>
<evidence type="ECO:0000256" key="7">
    <source>
        <dbReference type="ARBA" id="ARBA00022801"/>
    </source>
</evidence>
<comment type="function">
    <text evidence="14">Catalyzes the dephosphorylation of undecaprenyl diphosphate (UPP). Confers resistance to bacitracin.</text>
</comment>
<keyword evidence="7 14" id="KW-0378">Hydrolase</keyword>
<gene>
    <name evidence="14" type="primary">uppP</name>
    <name evidence="15" type="ORF">ENR01_02395</name>
</gene>
<keyword evidence="5 14" id="KW-1003">Cell membrane</keyword>
<name>A0A831YYW6_UNCKA</name>
<evidence type="ECO:0000256" key="12">
    <source>
        <dbReference type="ARBA" id="ARBA00032932"/>
    </source>
</evidence>
<evidence type="ECO:0000256" key="3">
    <source>
        <dbReference type="ARBA" id="ARBA00012374"/>
    </source>
</evidence>
<dbReference type="Pfam" id="PF02673">
    <property type="entry name" value="BacA"/>
    <property type="match status" value="1"/>
</dbReference>
<proteinExistence type="inferred from homology"/>
<keyword evidence="6 14" id="KW-0812">Transmembrane</keyword>
<dbReference type="AlphaFoldDB" id="A0A831YYW6"/>
<comment type="subcellular location">
    <subcellularLocation>
        <location evidence="1 14">Cell membrane</location>
        <topology evidence="1 14">Multi-pass membrane protein</topology>
    </subcellularLocation>
</comment>
<protein>
    <recommendedName>
        <fullName evidence="4 14">Undecaprenyl-diphosphatase</fullName>
        <ecNumber evidence="3 14">3.6.1.27</ecNumber>
    </recommendedName>
    <alternativeName>
        <fullName evidence="12 14">Bacitracin resistance protein</fullName>
    </alternativeName>
    <alternativeName>
        <fullName evidence="11 14">Undecaprenyl pyrophosphate phosphatase</fullName>
    </alternativeName>
</protein>
<dbReference type="HAMAP" id="MF_01006">
    <property type="entry name" value="Undec_diphosphatase"/>
    <property type="match status" value="1"/>
</dbReference>
<evidence type="ECO:0000256" key="13">
    <source>
        <dbReference type="ARBA" id="ARBA00047594"/>
    </source>
</evidence>
<evidence type="ECO:0000256" key="10">
    <source>
        <dbReference type="ARBA" id="ARBA00023251"/>
    </source>
</evidence>
<dbReference type="GO" id="GO:0046677">
    <property type="term" value="P:response to antibiotic"/>
    <property type="evidence" value="ECO:0007669"/>
    <property type="project" value="UniProtKB-UniRule"/>
</dbReference>
<dbReference type="GO" id="GO:0050380">
    <property type="term" value="F:undecaprenyl-diphosphatase activity"/>
    <property type="evidence" value="ECO:0007669"/>
    <property type="project" value="UniProtKB-UniRule"/>
</dbReference>
<feature type="transmembrane region" description="Helical" evidence="14">
    <location>
        <begin position="175"/>
        <end position="199"/>
    </location>
</feature>
<feature type="transmembrane region" description="Helical" evidence="14">
    <location>
        <begin position="211"/>
        <end position="232"/>
    </location>
</feature>
<evidence type="ECO:0000256" key="14">
    <source>
        <dbReference type="HAMAP-Rule" id="MF_01006"/>
    </source>
</evidence>
<dbReference type="PANTHER" id="PTHR30622:SF4">
    <property type="entry name" value="UNDECAPRENYL-DIPHOSPHATASE"/>
    <property type="match status" value="1"/>
</dbReference>
<comment type="caution">
    <text evidence="15">The sequence shown here is derived from an EMBL/GenBank/DDBJ whole genome shotgun (WGS) entry which is preliminary data.</text>
</comment>
<sequence>MMPLSQSLILGIIQGLTEVLPISSSGHLILVPSLLGWDPHPLSFDAALHLGTALALVVWFSGDWRALLAARRWRTIGAIILASAPVGLVGLLGAGFIEQNFRSPGLVAGALAAGAVLMLLVEWFYQRGGDKREELTIPDIFTVALAQVFALVPGISRSGITILAGMGRKLTRASAARFSFLISLPVVFAAGIWELFSVYQEELLLNDWKSFAIGIGTSFIVGLLAVKLLFGILNRFSLVPFAIYRIAVGVLILLTIA</sequence>
<comment type="catalytic activity">
    <reaction evidence="13 14">
        <text>di-trans,octa-cis-undecaprenyl diphosphate + H2O = di-trans,octa-cis-undecaprenyl phosphate + phosphate + H(+)</text>
        <dbReference type="Rhea" id="RHEA:28094"/>
        <dbReference type="ChEBI" id="CHEBI:15377"/>
        <dbReference type="ChEBI" id="CHEBI:15378"/>
        <dbReference type="ChEBI" id="CHEBI:43474"/>
        <dbReference type="ChEBI" id="CHEBI:58405"/>
        <dbReference type="ChEBI" id="CHEBI:60392"/>
        <dbReference type="EC" id="3.6.1.27"/>
    </reaction>
</comment>
<organism evidence="15">
    <name type="scientific">candidate division WWE3 bacterium</name>
    <dbReference type="NCBI Taxonomy" id="2053526"/>
    <lineage>
        <taxon>Bacteria</taxon>
        <taxon>Katanobacteria</taxon>
    </lineage>
</organism>
<dbReference type="GO" id="GO:0009252">
    <property type="term" value="P:peptidoglycan biosynthetic process"/>
    <property type="evidence" value="ECO:0007669"/>
    <property type="project" value="UniProtKB-KW"/>
</dbReference>
<dbReference type="GO" id="GO:0005886">
    <property type="term" value="C:plasma membrane"/>
    <property type="evidence" value="ECO:0007669"/>
    <property type="project" value="UniProtKB-SubCell"/>
</dbReference>
<evidence type="ECO:0000256" key="11">
    <source>
        <dbReference type="ARBA" id="ARBA00032707"/>
    </source>
</evidence>
<evidence type="ECO:0000256" key="1">
    <source>
        <dbReference type="ARBA" id="ARBA00004651"/>
    </source>
</evidence>
<dbReference type="GO" id="GO:0071555">
    <property type="term" value="P:cell wall organization"/>
    <property type="evidence" value="ECO:0007669"/>
    <property type="project" value="UniProtKB-KW"/>
</dbReference>
<keyword evidence="14" id="KW-0133">Cell shape</keyword>
<dbReference type="EC" id="3.6.1.27" evidence="3 14"/>
<evidence type="ECO:0000313" key="15">
    <source>
        <dbReference type="EMBL" id="HEX61982.1"/>
    </source>
</evidence>
<feature type="transmembrane region" description="Helical" evidence="14">
    <location>
        <begin position="73"/>
        <end position="97"/>
    </location>
</feature>
<evidence type="ECO:0000256" key="5">
    <source>
        <dbReference type="ARBA" id="ARBA00022475"/>
    </source>
</evidence>
<keyword evidence="8 14" id="KW-1133">Transmembrane helix</keyword>
<reference evidence="15" key="1">
    <citation type="journal article" date="2020" name="mSystems">
        <title>Genome- and Community-Level Interaction Insights into Carbon Utilization and Element Cycling Functions of Hydrothermarchaeota in Hydrothermal Sediment.</title>
        <authorList>
            <person name="Zhou Z."/>
            <person name="Liu Y."/>
            <person name="Xu W."/>
            <person name="Pan J."/>
            <person name="Luo Z.H."/>
            <person name="Li M."/>
        </authorList>
    </citation>
    <scope>NUCLEOTIDE SEQUENCE [LARGE SCALE GENOMIC DNA]</scope>
    <source>
        <strain evidence="15">SpSt-361</strain>
    </source>
</reference>
<comment type="miscellaneous">
    <text evidence="14">Bacitracin is thought to be involved in the inhibition of peptidoglycan synthesis by sequestering undecaprenyl diphosphate, thereby reducing the pool of lipid carrier available.</text>
</comment>
<evidence type="ECO:0000256" key="9">
    <source>
        <dbReference type="ARBA" id="ARBA00023136"/>
    </source>
</evidence>
<comment type="similarity">
    <text evidence="2 14">Belongs to the UppP family.</text>
</comment>
<feature type="transmembrane region" description="Helical" evidence="14">
    <location>
        <begin position="41"/>
        <end position="61"/>
    </location>
</feature>
<keyword evidence="14" id="KW-0961">Cell wall biogenesis/degradation</keyword>
<keyword evidence="14" id="KW-0573">Peptidoglycan synthesis</keyword>
<accession>A0A831YYW6</accession>
<feature type="transmembrane region" description="Helical" evidence="14">
    <location>
        <begin position="238"/>
        <end position="256"/>
    </location>
</feature>
<feature type="transmembrane region" description="Helical" evidence="14">
    <location>
        <begin position="103"/>
        <end position="125"/>
    </location>
</feature>
<dbReference type="PANTHER" id="PTHR30622">
    <property type="entry name" value="UNDECAPRENYL-DIPHOSPHATASE"/>
    <property type="match status" value="1"/>
</dbReference>
<evidence type="ECO:0000256" key="4">
    <source>
        <dbReference type="ARBA" id="ARBA00021581"/>
    </source>
</evidence>
<keyword evidence="9 14" id="KW-0472">Membrane</keyword>
<dbReference type="EMBL" id="DSPJ01000064">
    <property type="protein sequence ID" value="HEX61982.1"/>
    <property type="molecule type" value="Genomic_DNA"/>
</dbReference>
<evidence type="ECO:0000256" key="8">
    <source>
        <dbReference type="ARBA" id="ARBA00022989"/>
    </source>
</evidence>